<feature type="domain" description="Type IV pilin Tt1218-like" evidence="10">
    <location>
        <begin position="37"/>
        <end position="113"/>
    </location>
</feature>
<dbReference type="GO" id="GO:0005886">
    <property type="term" value="C:plasma membrane"/>
    <property type="evidence" value="ECO:0007669"/>
    <property type="project" value="UniProtKB-SubCell"/>
</dbReference>
<dbReference type="Pfam" id="PF22150">
    <property type="entry name" value="Tt1218-like"/>
    <property type="match status" value="1"/>
</dbReference>
<dbReference type="NCBIfam" id="TIGR02523">
    <property type="entry name" value="type_IV_pilV"/>
    <property type="match status" value="1"/>
</dbReference>
<reference evidence="11 12" key="1">
    <citation type="submission" date="2018-03" db="EMBL/GenBank/DDBJ databases">
        <title>Cross-interface Injection: A General Nanoliter Liquid Handling Method Applied to Single Cells Genome Amplification Automated Nanoliter Liquid Handling Applied to Single Cell Multiple Displacement Amplification.</title>
        <authorList>
            <person name="Yun J."/>
            <person name="Xu P."/>
            <person name="Xu J."/>
            <person name="Dai X."/>
            <person name="Wang Y."/>
            <person name="Zheng X."/>
            <person name="Cao C."/>
            <person name="Yi Q."/>
            <person name="Zhu Y."/>
            <person name="Wang L."/>
            <person name="Dong Z."/>
            <person name="Huang Y."/>
            <person name="Huang L."/>
            <person name="Du W."/>
        </authorList>
    </citation>
    <scope>NUCLEOTIDE SEQUENCE [LARGE SCALE GENOMIC DNA]</scope>
    <source>
        <strain evidence="11 12">Z-D1-2</strain>
    </source>
</reference>
<organism evidence="11 12">
    <name type="scientific">Marivirga lumbricoides</name>
    <dbReference type="NCBI Taxonomy" id="1046115"/>
    <lineage>
        <taxon>Bacteria</taxon>
        <taxon>Pseudomonadati</taxon>
        <taxon>Bacteroidota</taxon>
        <taxon>Cytophagia</taxon>
        <taxon>Cytophagales</taxon>
        <taxon>Marivirgaceae</taxon>
        <taxon>Marivirga</taxon>
    </lineage>
</organism>
<keyword evidence="5" id="KW-0997">Cell inner membrane</keyword>
<evidence type="ECO:0000256" key="4">
    <source>
        <dbReference type="ARBA" id="ARBA00022481"/>
    </source>
</evidence>
<dbReference type="InterPro" id="IPR013362">
    <property type="entry name" value="Pilus_4_PilV"/>
</dbReference>
<dbReference type="Pfam" id="PF07963">
    <property type="entry name" value="N_methyl"/>
    <property type="match status" value="1"/>
</dbReference>
<dbReference type="InterPro" id="IPR012902">
    <property type="entry name" value="N_methyl_site"/>
</dbReference>
<dbReference type="InterPro" id="IPR054402">
    <property type="entry name" value="Tt1218-like_dom"/>
</dbReference>
<dbReference type="NCBIfam" id="TIGR02532">
    <property type="entry name" value="IV_pilin_GFxxxE"/>
    <property type="match status" value="1"/>
</dbReference>
<evidence type="ECO:0000256" key="1">
    <source>
        <dbReference type="ARBA" id="ARBA00004377"/>
    </source>
</evidence>
<evidence type="ECO:0000256" key="8">
    <source>
        <dbReference type="ARBA" id="ARBA00023136"/>
    </source>
</evidence>
<dbReference type="Proteomes" id="UP000240608">
    <property type="component" value="Unassembled WGS sequence"/>
</dbReference>
<keyword evidence="7 9" id="KW-1133">Transmembrane helix</keyword>
<dbReference type="EMBL" id="PYVU01000319">
    <property type="protein sequence ID" value="PTB91718.1"/>
    <property type="molecule type" value="Genomic_DNA"/>
</dbReference>
<comment type="caution">
    <text evidence="11">The sequence shown here is derived from an EMBL/GenBank/DDBJ whole genome shotgun (WGS) entry which is preliminary data.</text>
</comment>
<keyword evidence="8 9" id="KW-0472">Membrane</keyword>
<evidence type="ECO:0000256" key="7">
    <source>
        <dbReference type="ARBA" id="ARBA00022989"/>
    </source>
</evidence>
<proteinExistence type="inferred from homology"/>
<keyword evidence="3" id="KW-1003">Cell membrane</keyword>
<dbReference type="PANTHER" id="PTHR38779">
    <property type="entry name" value="TYPE II SECRETION SYSTEM PROTEIN I-RELATED"/>
    <property type="match status" value="1"/>
</dbReference>
<gene>
    <name evidence="11" type="primary">pilV</name>
    <name evidence="11" type="ORF">C9994_15080</name>
</gene>
<keyword evidence="6 9" id="KW-0812">Transmembrane</keyword>
<evidence type="ECO:0000256" key="5">
    <source>
        <dbReference type="ARBA" id="ARBA00022519"/>
    </source>
</evidence>
<sequence length="176" mass="18231">MLVKQNEIKARQRGVGLIEVLVALLVLAIGVLGYAGMQLSALKGAELANNRAQATLIAQDALERLQLNPNLPAYIAAAWPTTPVAVGSAPSGYANCTGVGAACSAAQMVSWDVNQLSWMAGNLLPEGLIAFQACPNSGLSCVVVSWDGMSPSECVKAGGEINTDTDSFCAVIEVVR</sequence>
<name>A0A2T4DD84_9BACT</name>
<dbReference type="AlphaFoldDB" id="A0A2T4DD84"/>
<protein>
    <submittedName>
        <fullName evidence="11">Type IV pilus modification protein PilV</fullName>
    </submittedName>
</protein>
<dbReference type="PANTHER" id="PTHR38779:SF2">
    <property type="entry name" value="TYPE II SECRETION SYSTEM PROTEIN I-RELATED"/>
    <property type="match status" value="1"/>
</dbReference>
<keyword evidence="4" id="KW-0488">Methylation</keyword>
<accession>A0A2T4DD84</accession>
<evidence type="ECO:0000313" key="11">
    <source>
        <dbReference type="EMBL" id="PTB91718.1"/>
    </source>
</evidence>
<evidence type="ECO:0000313" key="12">
    <source>
        <dbReference type="Proteomes" id="UP000240608"/>
    </source>
</evidence>
<dbReference type="GO" id="GO:0015627">
    <property type="term" value="C:type II protein secretion system complex"/>
    <property type="evidence" value="ECO:0007669"/>
    <property type="project" value="InterPro"/>
</dbReference>
<dbReference type="GO" id="GO:0015628">
    <property type="term" value="P:protein secretion by the type II secretion system"/>
    <property type="evidence" value="ECO:0007669"/>
    <property type="project" value="InterPro"/>
</dbReference>
<evidence type="ECO:0000256" key="9">
    <source>
        <dbReference type="SAM" id="Phobius"/>
    </source>
</evidence>
<evidence type="ECO:0000256" key="2">
    <source>
        <dbReference type="ARBA" id="ARBA00008358"/>
    </source>
</evidence>
<feature type="transmembrane region" description="Helical" evidence="9">
    <location>
        <begin position="14"/>
        <end position="37"/>
    </location>
</feature>
<comment type="similarity">
    <text evidence="2">Belongs to the GSP I family.</text>
</comment>
<evidence type="ECO:0000256" key="3">
    <source>
        <dbReference type="ARBA" id="ARBA00022475"/>
    </source>
</evidence>
<dbReference type="InterPro" id="IPR010052">
    <property type="entry name" value="T2SS_protein-GspI"/>
</dbReference>
<evidence type="ECO:0000256" key="6">
    <source>
        <dbReference type="ARBA" id="ARBA00022692"/>
    </source>
</evidence>
<evidence type="ECO:0000259" key="10">
    <source>
        <dbReference type="Pfam" id="PF22150"/>
    </source>
</evidence>
<comment type="subcellular location">
    <subcellularLocation>
        <location evidence="1">Cell inner membrane</location>
        <topology evidence="1">Single-pass membrane protein</topology>
    </subcellularLocation>
</comment>